<feature type="domain" description="Aminoglycoside phosphotransferase" evidence="1">
    <location>
        <begin position="199"/>
        <end position="254"/>
    </location>
</feature>
<sequence length="454" mass="51635">MEFVRVTLGTPVPKVHAWSSRAQKNVVGVEYIIMEKVPGVQLDFVWAGMGIEDRLTIAKAIARYQKTWTSFSFKKLGSLYYAEDLDGHNQSLLYTDCHGVTMTDPRFAVGPSTGRDFSDDGRVAVDFDRGPCKTCIPNLTPTTDTILGNTLEEYQSAIGHREIACVRSLPRLPRSPVTLCGPGTYRPTREKKLKAIQCYLTMIKYLLPNDQSIQSSCLWHDDLHVENIFVNPEDPTEVVGIIDWQSTELAPLFYHARQPYFLDYDGPPTLGLERPRLPENLAQLDPAAQRQAKALYLKRSLSALYKTLLHRQNPPFYRALAFRETTSFDLILLARNLLVDGEATYLAQVVELEKIWAELPGVCTRRAAPFPFQFSDEERAEIQADVSGALRGIEAMREVQKTLGELFPERGIVREEQYEEARDALRQIKEQVIETFARDESDRGVWREGWPFDD</sequence>
<dbReference type="EMBL" id="JASNWA010000011">
    <property type="protein sequence ID" value="KAK3167316.1"/>
    <property type="molecule type" value="Genomic_DNA"/>
</dbReference>
<protein>
    <recommendedName>
        <fullName evidence="1">Aminoglycoside phosphotransferase domain-containing protein</fullName>
    </recommendedName>
</protein>
<dbReference type="GO" id="GO:0005739">
    <property type="term" value="C:mitochondrion"/>
    <property type="evidence" value="ECO:0007669"/>
    <property type="project" value="TreeGrafter"/>
</dbReference>
<dbReference type="InterPro" id="IPR002575">
    <property type="entry name" value="Aminoglycoside_PTrfase"/>
</dbReference>
<evidence type="ECO:0000259" key="1">
    <source>
        <dbReference type="Pfam" id="PF01636"/>
    </source>
</evidence>
<dbReference type="SUPFAM" id="SSF56112">
    <property type="entry name" value="Protein kinase-like (PK-like)"/>
    <property type="match status" value="1"/>
</dbReference>
<organism evidence="2 3">
    <name type="scientific">Lepraria neglecta</name>
    <dbReference type="NCBI Taxonomy" id="209136"/>
    <lineage>
        <taxon>Eukaryota</taxon>
        <taxon>Fungi</taxon>
        <taxon>Dikarya</taxon>
        <taxon>Ascomycota</taxon>
        <taxon>Pezizomycotina</taxon>
        <taxon>Lecanoromycetes</taxon>
        <taxon>OSLEUM clade</taxon>
        <taxon>Lecanoromycetidae</taxon>
        <taxon>Lecanorales</taxon>
        <taxon>Lecanorineae</taxon>
        <taxon>Stereocaulaceae</taxon>
        <taxon>Lepraria</taxon>
    </lineage>
</organism>
<name>A0AAD9YXV7_9LECA</name>
<evidence type="ECO:0000313" key="2">
    <source>
        <dbReference type="EMBL" id="KAK3167316.1"/>
    </source>
</evidence>
<proteinExistence type="predicted"/>
<dbReference type="InterPro" id="IPR011009">
    <property type="entry name" value="Kinase-like_dom_sf"/>
</dbReference>
<accession>A0AAD9YXV7</accession>
<dbReference type="Proteomes" id="UP001276659">
    <property type="component" value="Unassembled WGS sequence"/>
</dbReference>
<dbReference type="AlphaFoldDB" id="A0AAD9YXV7"/>
<dbReference type="Pfam" id="PF01636">
    <property type="entry name" value="APH"/>
    <property type="match status" value="1"/>
</dbReference>
<comment type="caution">
    <text evidence="2">The sequence shown here is derived from an EMBL/GenBank/DDBJ whole genome shotgun (WGS) entry which is preliminary data.</text>
</comment>
<dbReference type="PANTHER" id="PTHR36091">
    <property type="entry name" value="ALTERED INHERITANCE OF MITOCHONDRIA PROTEIN 9, MITOCHONDRIAL"/>
    <property type="match status" value="1"/>
</dbReference>
<reference evidence="2" key="1">
    <citation type="submission" date="2022-11" db="EMBL/GenBank/DDBJ databases">
        <title>Chromosomal genome sequence assembly and mating type (MAT) locus characterization of the leprose asexual lichenized fungus Lepraria neglecta (Nyl.) Erichsen.</title>
        <authorList>
            <person name="Allen J.L."/>
            <person name="Pfeffer B."/>
        </authorList>
    </citation>
    <scope>NUCLEOTIDE SEQUENCE</scope>
    <source>
        <strain evidence="2">Allen 5258</strain>
    </source>
</reference>
<gene>
    <name evidence="2" type="ORF">OEA41_010443</name>
</gene>
<keyword evidence="3" id="KW-1185">Reference proteome</keyword>
<dbReference type="Gene3D" id="3.90.1200.10">
    <property type="match status" value="1"/>
</dbReference>
<evidence type="ECO:0000313" key="3">
    <source>
        <dbReference type="Proteomes" id="UP001276659"/>
    </source>
</evidence>
<dbReference type="PANTHER" id="PTHR36091:SF2">
    <property type="entry name" value="AMINOGLYCOSIDE PHOSPHOTRANSFERASE DOMAIN-CONTAINING PROTEIN"/>
    <property type="match status" value="1"/>
</dbReference>
<dbReference type="InterPro" id="IPR051035">
    <property type="entry name" value="Mito_inheritance_9"/>
</dbReference>